<organism evidence="1 2">
    <name type="scientific">Sphingomonas aerophila</name>
    <dbReference type="NCBI Taxonomy" id="1344948"/>
    <lineage>
        <taxon>Bacteria</taxon>
        <taxon>Pseudomonadati</taxon>
        <taxon>Pseudomonadota</taxon>
        <taxon>Alphaproteobacteria</taxon>
        <taxon>Sphingomonadales</taxon>
        <taxon>Sphingomonadaceae</taxon>
        <taxon>Sphingomonas</taxon>
    </lineage>
</organism>
<accession>A0A7W9BCU5</accession>
<evidence type="ECO:0000313" key="1">
    <source>
        <dbReference type="EMBL" id="MBB5714781.1"/>
    </source>
</evidence>
<protein>
    <submittedName>
        <fullName evidence="1">Uncharacterized protein</fullName>
    </submittedName>
</protein>
<dbReference type="EMBL" id="JACIJK010000004">
    <property type="protein sequence ID" value="MBB5714781.1"/>
    <property type="molecule type" value="Genomic_DNA"/>
</dbReference>
<dbReference type="Proteomes" id="UP000546200">
    <property type="component" value="Unassembled WGS sequence"/>
</dbReference>
<dbReference type="AlphaFoldDB" id="A0A7W9BCU5"/>
<sequence length="63" mass="7020">MSETGAVMRALDLARTGSVRSVEDIRRTLKKEGFESVDGHLTSHNLKKQLRAAINERILKEVG</sequence>
<gene>
    <name evidence="1" type="ORF">FHS94_001617</name>
</gene>
<comment type="caution">
    <text evidence="1">The sequence shown here is derived from an EMBL/GenBank/DDBJ whole genome shotgun (WGS) entry which is preliminary data.</text>
</comment>
<evidence type="ECO:0000313" key="2">
    <source>
        <dbReference type="Proteomes" id="UP000546200"/>
    </source>
</evidence>
<keyword evidence="2" id="KW-1185">Reference proteome</keyword>
<dbReference type="RefSeq" id="WP_184056385.1">
    <property type="nucleotide sequence ID" value="NZ_JACIJK010000004.1"/>
</dbReference>
<proteinExistence type="predicted"/>
<reference evidence="1 2" key="1">
    <citation type="submission" date="2020-08" db="EMBL/GenBank/DDBJ databases">
        <title>Genomic Encyclopedia of Type Strains, Phase IV (KMG-IV): sequencing the most valuable type-strain genomes for metagenomic binning, comparative biology and taxonomic classification.</title>
        <authorList>
            <person name="Goeker M."/>
        </authorList>
    </citation>
    <scope>NUCLEOTIDE SEQUENCE [LARGE SCALE GENOMIC DNA]</scope>
    <source>
        <strain evidence="1 2">DSM 100044</strain>
    </source>
</reference>
<name>A0A7W9BCU5_9SPHN</name>